<evidence type="ECO:0000256" key="1">
    <source>
        <dbReference type="SAM" id="MobiDB-lite"/>
    </source>
</evidence>
<dbReference type="EMBL" id="HBEJ01016832">
    <property type="protein sequence ID" value="CAD8378045.1"/>
    <property type="molecule type" value="Transcribed_RNA"/>
</dbReference>
<dbReference type="AlphaFoldDB" id="A0A7S0AYI2"/>
<reference evidence="2" key="1">
    <citation type="submission" date="2021-01" db="EMBL/GenBank/DDBJ databases">
        <authorList>
            <person name="Corre E."/>
            <person name="Pelletier E."/>
            <person name="Niang G."/>
            <person name="Scheremetjew M."/>
            <person name="Finn R."/>
            <person name="Kale V."/>
            <person name="Holt S."/>
            <person name="Cochrane G."/>
            <person name="Meng A."/>
            <person name="Brown T."/>
            <person name="Cohen L."/>
        </authorList>
    </citation>
    <scope>NUCLEOTIDE SEQUENCE</scope>
    <source>
        <strain evidence="2">CCMP3303</strain>
    </source>
</reference>
<proteinExistence type="predicted"/>
<evidence type="ECO:0000313" key="2">
    <source>
        <dbReference type="EMBL" id="CAD8378045.1"/>
    </source>
</evidence>
<protein>
    <submittedName>
        <fullName evidence="2">Uncharacterized protein</fullName>
    </submittedName>
</protein>
<accession>A0A7S0AYI2</accession>
<feature type="region of interest" description="Disordered" evidence="1">
    <location>
        <begin position="1"/>
        <end position="34"/>
    </location>
</feature>
<gene>
    <name evidence="2" type="ORF">MPOL1434_LOCUS9832</name>
</gene>
<organism evidence="2">
    <name type="scientific">Minutocellus polymorphus</name>
    <dbReference type="NCBI Taxonomy" id="265543"/>
    <lineage>
        <taxon>Eukaryota</taxon>
        <taxon>Sar</taxon>
        <taxon>Stramenopiles</taxon>
        <taxon>Ochrophyta</taxon>
        <taxon>Bacillariophyta</taxon>
        <taxon>Mediophyceae</taxon>
        <taxon>Cymatosirophycidae</taxon>
        <taxon>Cymatosirales</taxon>
        <taxon>Cymatosiraceae</taxon>
        <taxon>Minutocellus</taxon>
    </lineage>
</organism>
<sequence length="309" mass="34168">MELELEDNSGGGEGTEGESEGMATRSSSKPKPLSSVSALTARFAECRQFGAQKHFGKGAFKDKADKHIERHNMKQLNRNNGGDGERTVVVNQVATFADNTFFRRPTDTGAKFSVCGGAGAARAKRHGYVEVNVDHYTDPDSIPILLARNEERSHANLSDDELLATPVPTTLTMYLDPTKTKKRLIPNLFINNRHKDEEETISEAVVRAFEVAVIDPSAGEDVRVFSPYREWTDEERKKACVADSKFTKLCKAYFAIRAKHASAEPANIRLNMKGLVEKAGGVSSGSSWYKMAVGEWERIEREKEAAINV</sequence>
<name>A0A7S0AYI2_9STRA</name>